<evidence type="ECO:0000313" key="22">
    <source>
        <dbReference type="Proteomes" id="UP000053097"/>
    </source>
</evidence>
<keyword evidence="7 20" id="KW-0418">Kinase</keyword>
<evidence type="ECO:0000259" key="18">
    <source>
        <dbReference type="PROSITE" id="PS50011"/>
    </source>
</evidence>
<dbReference type="EMBL" id="QOIP01000006">
    <property type="protein sequence ID" value="RLU22133.1"/>
    <property type="molecule type" value="Genomic_DNA"/>
</dbReference>
<evidence type="ECO:0000256" key="4">
    <source>
        <dbReference type="ARBA" id="ARBA00022679"/>
    </source>
</evidence>
<dbReference type="PROSITE" id="PS00107">
    <property type="entry name" value="PROTEIN_KINASE_ATP"/>
    <property type="match status" value="1"/>
</dbReference>
<keyword evidence="3" id="KW-0597">Phosphoprotein</keyword>
<dbReference type="OMA" id="RCHNILV"/>
<evidence type="ECO:0000256" key="6">
    <source>
        <dbReference type="ARBA" id="ARBA00022741"/>
    </source>
</evidence>
<evidence type="ECO:0000256" key="10">
    <source>
        <dbReference type="ARBA" id="ARBA00023136"/>
    </source>
</evidence>
<dbReference type="PRINTS" id="PR00109">
    <property type="entry name" value="TYRKINASE"/>
</dbReference>
<evidence type="ECO:0000256" key="3">
    <source>
        <dbReference type="ARBA" id="ARBA00022553"/>
    </source>
</evidence>
<dbReference type="Gene3D" id="3.30.505.10">
    <property type="entry name" value="SH2 domain"/>
    <property type="match status" value="1"/>
</dbReference>
<dbReference type="OrthoDB" id="1915767at2759"/>
<dbReference type="Proteomes" id="UP000279307">
    <property type="component" value="Chromosome 6"/>
</dbReference>
<dbReference type="PROSITE" id="PS00109">
    <property type="entry name" value="PROTEIN_KINASE_TYR"/>
    <property type="match status" value="1"/>
</dbReference>
<dbReference type="InterPro" id="IPR000299">
    <property type="entry name" value="FERM_domain"/>
</dbReference>
<dbReference type="InterPro" id="IPR017441">
    <property type="entry name" value="Protein_kinase_ATP_BS"/>
</dbReference>
<evidence type="ECO:0000313" key="23">
    <source>
        <dbReference type="Proteomes" id="UP000279307"/>
    </source>
</evidence>
<dbReference type="CDD" id="cd14473">
    <property type="entry name" value="FERM_B-lobe"/>
    <property type="match status" value="1"/>
</dbReference>
<evidence type="ECO:0000256" key="8">
    <source>
        <dbReference type="ARBA" id="ARBA00022840"/>
    </source>
</evidence>
<dbReference type="GO" id="GO:0048468">
    <property type="term" value="P:cell development"/>
    <property type="evidence" value="ECO:0007669"/>
    <property type="project" value="UniProtKB-ARBA"/>
</dbReference>
<dbReference type="GO" id="GO:0050793">
    <property type="term" value="P:regulation of developmental process"/>
    <property type="evidence" value="ECO:0007669"/>
    <property type="project" value="UniProtKB-ARBA"/>
</dbReference>
<comment type="catalytic activity">
    <reaction evidence="13">
        <text>L-tyrosyl-[protein] + ATP = O-phospho-L-tyrosyl-[protein] + ADP + H(+)</text>
        <dbReference type="Rhea" id="RHEA:10596"/>
        <dbReference type="Rhea" id="RHEA-COMP:10136"/>
        <dbReference type="Rhea" id="RHEA-COMP:20101"/>
        <dbReference type="ChEBI" id="CHEBI:15378"/>
        <dbReference type="ChEBI" id="CHEBI:30616"/>
        <dbReference type="ChEBI" id="CHEBI:46858"/>
        <dbReference type="ChEBI" id="CHEBI:61978"/>
        <dbReference type="ChEBI" id="CHEBI:456216"/>
        <dbReference type="EC" id="2.7.10.2"/>
    </reaction>
</comment>
<dbReference type="GO" id="GO:0009887">
    <property type="term" value="P:animal organ morphogenesis"/>
    <property type="evidence" value="ECO:0007669"/>
    <property type="project" value="UniProtKB-ARBA"/>
</dbReference>
<evidence type="ECO:0000256" key="15">
    <source>
        <dbReference type="PROSITE-ProRule" id="PRU10141"/>
    </source>
</evidence>
<accession>A0A026WQI1</accession>
<comment type="subcellular location">
    <subcellularLocation>
        <location evidence="1">Endomembrane system</location>
    </subcellularLocation>
</comment>
<dbReference type="PROSITE" id="PS50011">
    <property type="entry name" value="PROTEIN_KINASE_DOM"/>
    <property type="match status" value="2"/>
</dbReference>
<feature type="domain" description="Protein kinase" evidence="18">
    <location>
        <begin position="874"/>
        <end position="1145"/>
    </location>
</feature>
<keyword evidence="11" id="KW-0829">Tyrosine-protein kinase</keyword>
<dbReference type="Pfam" id="PF17887">
    <property type="entry name" value="Jak1_Phl"/>
    <property type="match status" value="1"/>
</dbReference>
<gene>
    <name evidence="21" type="ORF">DMN91_006513</name>
    <name evidence="20" type="ORF">X777_01237</name>
</gene>
<dbReference type="Proteomes" id="UP000053097">
    <property type="component" value="Unassembled WGS sequence"/>
</dbReference>
<evidence type="ECO:0000256" key="1">
    <source>
        <dbReference type="ARBA" id="ARBA00004308"/>
    </source>
</evidence>
<dbReference type="GO" id="GO:0030182">
    <property type="term" value="P:neuron differentiation"/>
    <property type="evidence" value="ECO:0007669"/>
    <property type="project" value="UniProtKB-ARBA"/>
</dbReference>
<dbReference type="Gene3D" id="3.30.200.20">
    <property type="entry name" value="Phosphorylase Kinase, domain 1"/>
    <property type="match status" value="1"/>
</dbReference>
<dbReference type="PANTHER" id="PTHR45807">
    <property type="entry name" value="TYROSINE-PROTEIN KINASE HOPSCOTCH"/>
    <property type="match status" value="1"/>
</dbReference>
<keyword evidence="8 15" id="KW-0067">ATP-binding</keyword>
<dbReference type="Gene3D" id="1.10.510.10">
    <property type="entry name" value="Transferase(Phosphotransferase) domain 1"/>
    <property type="match status" value="2"/>
</dbReference>
<sequence>MRDNERLAVVYVATDEKQLNIALPVDDTVEDLCLKTCKLLGIGPVARHLFALRNYSSKLWYPCGHKLESKEKFDFRLRFKPSSIARLKQIDIKAYDYYFQQVRTDIMNNKVPDIIYEKHKDELIGLGVSDMYRVMLEEQLSQEVVESDYKKYIPKECVRRHAFFVKKPIHRAFTLLAQLSGHDASYVKEEYLKQFECMAPNYPYEEYKALMDKGVPNPPAKVLLRVNIEELKYCEVHASNTAWNTLCAIEDLCFISIREDNTVEISRKNGIPSYLKFNMYAMMLSFVSALDGYYRLSVKWTFNLCRNVITPSLERLHKLKCHGPVGAEFSSAKLKEKRANKPGTYVLRESEDAYNVYYIDVCGKDGKVLSQKVEQTVSNQFVIPDSSTQSYESLGQLISSFQNSDNSFCLEECLPPSEYDKSPLLICASENIASEVAADEKLIATLLEGGPRCVPPNQLQIYKAFQSSKSDENLTCAKSATRMHRAMWRVAKGKKLEIAIKLLKSEESKHTKEFLTLTGKWSQLRSSALVRLYGVTVDPSIGMLFELVKLGPLDKYLRSNPVEAIKEVDLVEATTCLATALWHLEDNHVVHGKIRCENVLVHVHTDNSFIVKLADPGLFTYTEADLHWIPPECHNDLESAKSSSQADIWALATTIWEMFSRGNIPRPPLKPEEVALLKMDYQNGKRLPKPDDYCKYRNDYYKCSNDYYKCPPEVYKLMIECWGENGASRKQPQAIMRDINQILYQVYNSRKTHAYATAFPKLSSDEDDSSRSSRSMEDTISCSSKPYASDPLIDNTSSNGNGTDDSTRQLVNPREDYVSSLDDVSTQLSWVTSFQTRSNTMGFNNGSIDNGSADGSSNSSSLQFQNLEMEGFEVILQGRIGQGFYGEVFKGTLEKNGQSIQVAIKKLKSQVDANVKDLEREIDIMKNLKHPNIVEVLGVTTASDGDCLVMEFIKHGSLQSYLKINREIKDCLTHKKLLTFALNIVSGMEYLGCMNIVHRDLAARNILVADENLVKISDFGLAQWTKDDYYILQTNRDLPIKWYAPESLSNGKFSWRSDVWSFGVTMYETFSHGEDPKLPGLNGSEEEGSAEVGQVLAVLEQGTRLPCPPTCPQEVYVKLMNPCWNLQSHERPDFVTLRSEIQKLLQQY</sequence>
<name>A0A026WQI1_OOCBI</name>
<dbReference type="GO" id="GO:0019221">
    <property type="term" value="P:cytokine-mediated signaling pathway"/>
    <property type="evidence" value="ECO:0007669"/>
    <property type="project" value="TreeGrafter"/>
</dbReference>
<dbReference type="GO" id="GO:0005126">
    <property type="term" value="F:cytokine receptor binding"/>
    <property type="evidence" value="ECO:0007669"/>
    <property type="project" value="TreeGrafter"/>
</dbReference>
<evidence type="ECO:0000256" key="13">
    <source>
        <dbReference type="ARBA" id="ARBA00051245"/>
    </source>
</evidence>
<protein>
    <recommendedName>
        <fullName evidence="2">non-specific protein-tyrosine kinase</fullName>
        <ecNumber evidence="2">2.7.10.2</ecNumber>
    </recommendedName>
</protein>
<dbReference type="GO" id="GO:0071944">
    <property type="term" value="C:cell periphery"/>
    <property type="evidence" value="ECO:0007669"/>
    <property type="project" value="UniProtKB-ARBA"/>
</dbReference>
<evidence type="ECO:0000259" key="17">
    <source>
        <dbReference type="PROSITE" id="PS50001"/>
    </source>
</evidence>
<dbReference type="CDD" id="cd09921">
    <property type="entry name" value="SH2_Jak_family"/>
    <property type="match status" value="1"/>
</dbReference>
<evidence type="ECO:0000256" key="12">
    <source>
        <dbReference type="ARBA" id="ARBA00051243"/>
    </source>
</evidence>
<dbReference type="GO" id="GO:0005524">
    <property type="term" value="F:ATP binding"/>
    <property type="evidence" value="ECO:0007669"/>
    <property type="project" value="UniProtKB-UniRule"/>
</dbReference>
<evidence type="ECO:0000256" key="7">
    <source>
        <dbReference type="ARBA" id="ARBA00022777"/>
    </source>
</evidence>
<feature type="domain" description="Protein kinase" evidence="18">
    <location>
        <begin position="459"/>
        <end position="743"/>
    </location>
</feature>
<dbReference type="GO" id="GO:0004714">
    <property type="term" value="F:transmembrane receptor protein tyrosine kinase activity"/>
    <property type="evidence" value="ECO:0007669"/>
    <property type="project" value="UniProtKB-EC"/>
</dbReference>
<evidence type="ECO:0000256" key="2">
    <source>
        <dbReference type="ARBA" id="ARBA00011903"/>
    </source>
</evidence>
<dbReference type="GO" id="GO:0005829">
    <property type="term" value="C:cytosol"/>
    <property type="evidence" value="ECO:0007669"/>
    <property type="project" value="TreeGrafter"/>
</dbReference>
<dbReference type="CDD" id="cd00192">
    <property type="entry name" value="PTKc"/>
    <property type="match status" value="1"/>
</dbReference>
<dbReference type="AlphaFoldDB" id="A0A026WQI1"/>
<dbReference type="GO" id="GO:0004715">
    <property type="term" value="F:non-membrane spanning protein tyrosine kinase activity"/>
    <property type="evidence" value="ECO:0007669"/>
    <property type="project" value="UniProtKB-EC"/>
</dbReference>
<evidence type="ECO:0000256" key="11">
    <source>
        <dbReference type="ARBA" id="ARBA00023137"/>
    </source>
</evidence>
<dbReference type="InterPro" id="IPR019749">
    <property type="entry name" value="Band_41_domain"/>
</dbReference>
<evidence type="ECO:0000256" key="5">
    <source>
        <dbReference type="ARBA" id="ARBA00022737"/>
    </source>
</evidence>
<dbReference type="SMART" id="SM00219">
    <property type="entry name" value="TyrKc"/>
    <property type="match status" value="2"/>
</dbReference>
<dbReference type="PANTHER" id="PTHR45807:SF7">
    <property type="entry name" value="TYROSINE-PROTEIN KINASE HOPSCOTCH"/>
    <property type="match status" value="1"/>
</dbReference>
<keyword evidence="6 15" id="KW-0547">Nucleotide-binding</keyword>
<dbReference type="SUPFAM" id="SSF55550">
    <property type="entry name" value="SH2 domain"/>
    <property type="match status" value="1"/>
</dbReference>
<dbReference type="SMART" id="SM00295">
    <property type="entry name" value="B41"/>
    <property type="match status" value="1"/>
</dbReference>
<feature type="domain" description="SH2" evidence="17">
    <location>
        <begin position="320"/>
        <end position="417"/>
    </location>
</feature>
<dbReference type="STRING" id="2015173.A0A026WQI1"/>
<dbReference type="InterPro" id="IPR000719">
    <property type="entry name" value="Prot_kinase_dom"/>
</dbReference>
<dbReference type="InterPro" id="IPR011009">
    <property type="entry name" value="Kinase-like_dom_sf"/>
</dbReference>
<evidence type="ECO:0000313" key="21">
    <source>
        <dbReference type="EMBL" id="RLU22133.1"/>
    </source>
</evidence>
<feature type="binding site" evidence="15">
    <location>
        <position position="906"/>
    </location>
    <ligand>
        <name>ATP</name>
        <dbReference type="ChEBI" id="CHEBI:30616"/>
    </ligand>
</feature>
<dbReference type="InterPro" id="IPR001245">
    <property type="entry name" value="Ser-Thr/Tyr_kinase_cat_dom"/>
</dbReference>
<dbReference type="PROSITE" id="PS50001">
    <property type="entry name" value="SH2"/>
    <property type="match status" value="1"/>
</dbReference>
<keyword evidence="4" id="KW-0808">Transferase</keyword>
<dbReference type="EMBL" id="KK107128">
    <property type="protein sequence ID" value="EZA58280.1"/>
    <property type="molecule type" value="Genomic_DNA"/>
</dbReference>
<dbReference type="Pfam" id="PF21990">
    <property type="entry name" value="SH2_1"/>
    <property type="match status" value="1"/>
</dbReference>
<dbReference type="InterPro" id="IPR008266">
    <property type="entry name" value="Tyr_kinase_AS"/>
</dbReference>
<dbReference type="InterPro" id="IPR041381">
    <property type="entry name" value="JAK1-3/TYK2_PHL_dom"/>
</dbReference>
<dbReference type="FunFam" id="1.10.510.10:FF:001512">
    <property type="entry name" value="Receptor tyrosine-protein kinase erbB-2"/>
    <property type="match status" value="1"/>
</dbReference>
<reference evidence="21 23" key="2">
    <citation type="journal article" date="2018" name="Genome Res.">
        <title>The genomic architecture and molecular evolution of ant odorant receptors.</title>
        <authorList>
            <person name="McKenzie S.K."/>
            <person name="Kronauer D.J.C."/>
        </authorList>
    </citation>
    <scope>NUCLEOTIDE SEQUENCE [LARGE SCALE GENOMIC DNA]</scope>
    <source>
        <strain evidence="21">Clonal line C1</strain>
    </source>
</reference>
<feature type="domain" description="FERM" evidence="19">
    <location>
        <begin position="6"/>
        <end position="301"/>
    </location>
</feature>
<dbReference type="PROSITE" id="PS50057">
    <property type="entry name" value="FERM_3"/>
    <property type="match status" value="1"/>
</dbReference>
<evidence type="ECO:0000256" key="16">
    <source>
        <dbReference type="SAM" id="MobiDB-lite"/>
    </source>
</evidence>
<keyword evidence="5" id="KW-0677">Repeat</keyword>
<evidence type="ECO:0000313" key="20">
    <source>
        <dbReference type="EMBL" id="EZA58280.1"/>
    </source>
</evidence>
<reference evidence="21" key="3">
    <citation type="submission" date="2018-07" db="EMBL/GenBank/DDBJ databases">
        <authorList>
            <person name="Mckenzie S.K."/>
            <person name="Kronauer D.J.C."/>
        </authorList>
    </citation>
    <scope>NUCLEOTIDE SEQUENCE</scope>
    <source>
        <strain evidence="21">Clonal line C1</strain>
    </source>
</reference>
<organism evidence="20 22">
    <name type="scientific">Ooceraea biroi</name>
    <name type="common">Clonal raider ant</name>
    <name type="synonym">Cerapachys biroi</name>
    <dbReference type="NCBI Taxonomy" id="2015173"/>
    <lineage>
        <taxon>Eukaryota</taxon>
        <taxon>Metazoa</taxon>
        <taxon>Ecdysozoa</taxon>
        <taxon>Arthropoda</taxon>
        <taxon>Hexapoda</taxon>
        <taxon>Insecta</taxon>
        <taxon>Pterygota</taxon>
        <taxon>Neoptera</taxon>
        <taxon>Endopterygota</taxon>
        <taxon>Hymenoptera</taxon>
        <taxon>Apocrita</taxon>
        <taxon>Aculeata</taxon>
        <taxon>Formicoidea</taxon>
        <taxon>Formicidae</taxon>
        <taxon>Dorylinae</taxon>
        <taxon>Ooceraea</taxon>
    </lineage>
</organism>
<evidence type="ECO:0000259" key="19">
    <source>
        <dbReference type="PROSITE" id="PS50057"/>
    </source>
</evidence>
<dbReference type="EC" id="2.7.10.2" evidence="2"/>
<dbReference type="GO" id="GO:0035556">
    <property type="term" value="P:intracellular signal transduction"/>
    <property type="evidence" value="ECO:0007669"/>
    <property type="project" value="TreeGrafter"/>
</dbReference>
<dbReference type="GO" id="GO:0051130">
    <property type="term" value="P:positive regulation of cellular component organization"/>
    <property type="evidence" value="ECO:0007669"/>
    <property type="project" value="UniProtKB-ARBA"/>
</dbReference>
<feature type="region of interest" description="Disordered" evidence="16">
    <location>
        <begin position="762"/>
        <end position="809"/>
    </location>
</feature>
<dbReference type="Pfam" id="PF07714">
    <property type="entry name" value="PK_Tyr_Ser-Thr"/>
    <property type="match status" value="2"/>
</dbReference>
<dbReference type="Pfam" id="PF18379">
    <property type="entry name" value="FERM_F1"/>
    <property type="match status" value="1"/>
</dbReference>
<keyword evidence="9 14" id="KW-0727">SH2 domain</keyword>
<dbReference type="GO" id="GO:0012505">
    <property type="term" value="C:endomembrane system"/>
    <property type="evidence" value="ECO:0007669"/>
    <property type="project" value="UniProtKB-SubCell"/>
</dbReference>
<dbReference type="InterPro" id="IPR020635">
    <property type="entry name" value="Tyr_kinase_cat_dom"/>
</dbReference>
<feature type="compositionally biased region" description="Polar residues" evidence="16">
    <location>
        <begin position="794"/>
        <end position="809"/>
    </location>
</feature>
<proteinExistence type="predicted"/>
<evidence type="ECO:0000256" key="9">
    <source>
        <dbReference type="ARBA" id="ARBA00022999"/>
    </source>
</evidence>
<dbReference type="InterPro" id="IPR036860">
    <property type="entry name" value="SH2_dom_sf"/>
</dbReference>
<dbReference type="SUPFAM" id="SSF56112">
    <property type="entry name" value="Protein kinase-like (PK-like)"/>
    <property type="match status" value="2"/>
</dbReference>
<dbReference type="InterPro" id="IPR000980">
    <property type="entry name" value="SH2"/>
</dbReference>
<dbReference type="GO" id="GO:0007259">
    <property type="term" value="P:cell surface receptor signaling pathway via JAK-STAT"/>
    <property type="evidence" value="ECO:0007669"/>
    <property type="project" value="TreeGrafter"/>
</dbReference>
<dbReference type="InterPro" id="IPR019748">
    <property type="entry name" value="FERM_central"/>
</dbReference>
<evidence type="ECO:0000256" key="14">
    <source>
        <dbReference type="PROSITE-ProRule" id="PRU00191"/>
    </source>
</evidence>
<reference evidence="20 22" key="1">
    <citation type="journal article" date="2014" name="Curr. Biol.">
        <title>The genome of the clonal raider ant Cerapachys biroi.</title>
        <authorList>
            <person name="Oxley P.R."/>
            <person name="Ji L."/>
            <person name="Fetter-Pruneda I."/>
            <person name="McKenzie S.K."/>
            <person name="Li C."/>
            <person name="Hu H."/>
            <person name="Zhang G."/>
            <person name="Kronauer D.J."/>
        </authorList>
    </citation>
    <scope>NUCLEOTIDE SEQUENCE [LARGE SCALE GENOMIC DNA]</scope>
</reference>
<comment type="catalytic activity">
    <reaction evidence="12">
        <text>L-tyrosyl-[protein] + ATP = O-phospho-L-tyrosyl-[protein] + ADP + H(+)</text>
        <dbReference type="Rhea" id="RHEA:10596"/>
        <dbReference type="Rhea" id="RHEA-COMP:10136"/>
        <dbReference type="Rhea" id="RHEA-COMP:20101"/>
        <dbReference type="ChEBI" id="CHEBI:15378"/>
        <dbReference type="ChEBI" id="CHEBI:30616"/>
        <dbReference type="ChEBI" id="CHEBI:46858"/>
        <dbReference type="ChEBI" id="CHEBI:61978"/>
        <dbReference type="ChEBI" id="CHEBI:456216"/>
        <dbReference type="EC" id="2.7.10.1"/>
    </reaction>
</comment>
<dbReference type="InterPro" id="IPR041155">
    <property type="entry name" value="FERM_F1"/>
</dbReference>
<dbReference type="InterPro" id="IPR051286">
    <property type="entry name" value="JAK"/>
</dbReference>
<keyword evidence="10" id="KW-0472">Membrane</keyword>
<keyword evidence="22" id="KW-1185">Reference proteome</keyword>
<dbReference type="GO" id="GO:0002009">
    <property type="term" value="P:morphogenesis of an epithelium"/>
    <property type="evidence" value="ECO:0007669"/>
    <property type="project" value="UniProtKB-ARBA"/>
</dbReference>